<gene>
    <name evidence="5" type="ORF">CXK92_16930</name>
</gene>
<organism evidence="5 6">
    <name type="scientific">Stutzerimonas stutzeri</name>
    <name type="common">Pseudomonas stutzeri</name>
    <dbReference type="NCBI Taxonomy" id="316"/>
    <lineage>
        <taxon>Bacteria</taxon>
        <taxon>Pseudomonadati</taxon>
        <taxon>Pseudomonadota</taxon>
        <taxon>Gammaproteobacteria</taxon>
        <taxon>Pseudomonadales</taxon>
        <taxon>Pseudomonadaceae</taxon>
        <taxon>Stutzerimonas</taxon>
    </lineage>
</organism>
<reference evidence="5 6" key="1">
    <citation type="submission" date="2018-01" db="EMBL/GenBank/DDBJ databases">
        <title>Denitrification phenotypes of diverse strains of Pseudomonas stutzeri.</title>
        <authorList>
            <person name="Milligan D.A."/>
            <person name="Bergaust L."/>
            <person name="Bakken L.R."/>
            <person name="Frostegard A."/>
        </authorList>
    </citation>
    <scope>NUCLEOTIDE SEQUENCE [LARGE SCALE GENOMIC DNA]</scope>
    <source>
        <strain evidence="5 6">KC</strain>
    </source>
</reference>
<feature type="domain" description="Glycosyltransferase 2-like" evidence="4">
    <location>
        <begin position="18"/>
        <end position="148"/>
    </location>
</feature>
<dbReference type="InterPro" id="IPR029044">
    <property type="entry name" value="Nucleotide-diphossugar_trans"/>
</dbReference>
<dbReference type="AlphaFoldDB" id="A0A2N8RXV4"/>
<sequence length="299" mass="33273">MEDCPSVTAQHEKTIQYSLIIATLHDDGDLALCLASLVGQVDAPMFEVIVVDQNGDDRLLEVVDQFSGQLLITHERVSFRGASRARNLGGRLARGIWLGFPDDDCRLLPNALSEVSRVARDPQVQVITGQTIDEAGAPNVLRWKQAPTVFCRRTMFGCLTEATLFVRRDLFILTGGFDERFGPGAPYPAAEGIDLMHRMFEHIGSGKACYDPQIKMRHPSKIPPWNRWAVSRFHSYAIGDGALIAKNPKPHILNWGLRALVSALLQVFSFKGWKSAAFAARIVGLFKGFVTYHLASWRK</sequence>
<comment type="similarity">
    <text evidence="1">Belongs to the glycosyltransferase 2 family.</text>
</comment>
<dbReference type="PANTHER" id="PTHR43179">
    <property type="entry name" value="RHAMNOSYLTRANSFERASE WBBL"/>
    <property type="match status" value="1"/>
</dbReference>
<evidence type="ECO:0000256" key="2">
    <source>
        <dbReference type="ARBA" id="ARBA00022676"/>
    </source>
</evidence>
<dbReference type="Gene3D" id="3.90.550.10">
    <property type="entry name" value="Spore Coat Polysaccharide Biosynthesis Protein SpsA, Chain A"/>
    <property type="match status" value="1"/>
</dbReference>
<name>A0A2N8RXV4_STUST</name>
<evidence type="ECO:0000313" key="6">
    <source>
        <dbReference type="Proteomes" id="UP000235925"/>
    </source>
</evidence>
<dbReference type="EMBL" id="POUN01000005">
    <property type="protein sequence ID" value="PNF79205.1"/>
    <property type="molecule type" value="Genomic_DNA"/>
</dbReference>
<evidence type="ECO:0000256" key="3">
    <source>
        <dbReference type="ARBA" id="ARBA00022679"/>
    </source>
</evidence>
<dbReference type="Proteomes" id="UP000235925">
    <property type="component" value="Unassembled WGS sequence"/>
</dbReference>
<keyword evidence="2" id="KW-0328">Glycosyltransferase</keyword>
<dbReference type="InterPro" id="IPR001173">
    <property type="entry name" value="Glyco_trans_2-like"/>
</dbReference>
<proteinExistence type="inferred from homology"/>
<evidence type="ECO:0000256" key="1">
    <source>
        <dbReference type="ARBA" id="ARBA00006739"/>
    </source>
</evidence>
<dbReference type="RefSeq" id="WP_102826198.1">
    <property type="nucleotide sequence ID" value="NZ_CP139348.1"/>
</dbReference>
<dbReference type="OrthoDB" id="9805612at2"/>
<dbReference type="SUPFAM" id="SSF53448">
    <property type="entry name" value="Nucleotide-diphospho-sugar transferases"/>
    <property type="match status" value="1"/>
</dbReference>
<keyword evidence="3 5" id="KW-0808">Transferase</keyword>
<evidence type="ECO:0000259" key="4">
    <source>
        <dbReference type="Pfam" id="PF00535"/>
    </source>
</evidence>
<accession>A0A2N8RXV4</accession>
<comment type="caution">
    <text evidence="5">The sequence shown here is derived from an EMBL/GenBank/DDBJ whole genome shotgun (WGS) entry which is preliminary data.</text>
</comment>
<dbReference type="GO" id="GO:0016757">
    <property type="term" value="F:glycosyltransferase activity"/>
    <property type="evidence" value="ECO:0007669"/>
    <property type="project" value="UniProtKB-KW"/>
</dbReference>
<dbReference type="Pfam" id="PF00535">
    <property type="entry name" value="Glycos_transf_2"/>
    <property type="match status" value="1"/>
</dbReference>
<dbReference type="PANTHER" id="PTHR43179:SF12">
    <property type="entry name" value="GALACTOFURANOSYLTRANSFERASE GLFT2"/>
    <property type="match status" value="1"/>
</dbReference>
<protein>
    <submittedName>
        <fullName evidence="5">Glycosyl transferase family 2</fullName>
    </submittedName>
</protein>
<evidence type="ECO:0000313" key="5">
    <source>
        <dbReference type="EMBL" id="PNF79205.1"/>
    </source>
</evidence>